<dbReference type="InterPro" id="IPR002048">
    <property type="entry name" value="EF_hand_dom"/>
</dbReference>
<dbReference type="Gene3D" id="1.10.238.10">
    <property type="entry name" value="EF-hand"/>
    <property type="match status" value="1"/>
</dbReference>
<dbReference type="OrthoDB" id="17687at2759"/>
<dbReference type="InterPro" id="IPR004182">
    <property type="entry name" value="GRAM"/>
</dbReference>
<name>A0A7R8X675_9CRUS</name>
<dbReference type="InterPro" id="IPR011993">
    <property type="entry name" value="PH-like_dom_sf"/>
</dbReference>
<dbReference type="PROSITE" id="PS00018">
    <property type="entry name" value="EF_HAND_1"/>
    <property type="match status" value="1"/>
</dbReference>
<evidence type="ECO:0000256" key="4">
    <source>
        <dbReference type="SAM" id="MobiDB-lite"/>
    </source>
</evidence>
<dbReference type="Gene3D" id="1.10.472.80">
    <property type="entry name" value="Ypt/Rab-GAP domain of gyp1p, domain 3"/>
    <property type="match status" value="1"/>
</dbReference>
<evidence type="ECO:0000256" key="2">
    <source>
        <dbReference type="ARBA" id="ARBA00022737"/>
    </source>
</evidence>
<feature type="compositionally biased region" description="Polar residues" evidence="4">
    <location>
        <begin position="465"/>
        <end position="477"/>
    </location>
</feature>
<dbReference type="Gene3D" id="2.30.29.30">
    <property type="entry name" value="Pleckstrin-homology domain (PH domain)/Phosphotyrosine-binding domain (PTB)"/>
    <property type="match status" value="2"/>
</dbReference>
<gene>
    <name evidence="7" type="ORF">DSTB1V02_LOCUS1332</name>
</gene>
<dbReference type="FunFam" id="1.10.8.270:FF:000002">
    <property type="entry name" value="TBC1 domain family member 9B"/>
    <property type="match status" value="1"/>
</dbReference>
<evidence type="ECO:0000313" key="7">
    <source>
        <dbReference type="EMBL" id="CAD7241338.1"/>
    </source>
</evidence>
<dbReference type="EMBL" id="CAJPEV010000124">
    <property type="protein sequence ID" value="CAG0880980.1"/>
    <property type="molecule type" value="Genomic_DNA"/>
</dbReference>
<dbReference type="InterPro" id="IPR000195">
    <property type="entry name" value="Rab-GAP-TBC_dom"/>
</dbReference>
<dbReference type="Pfam" id="PF00566">
    <property type="entry name" value="RabGAP-TBC"/>
    <property type="match status" value="1"/>
</dbReference>
<dbReference type="GO" id="GO:0003008">
    <property type="term" value="P:system process"/>
    <property type="evidence" value="ECO:0007669"/>
    <property type="project" value="UniProtKB-ARBA"/>
</dbReference>
<dbReference type="EMBL" id="LR899641">
    <property type="protein sequence ID" value="CAD7241338.1"/>
    <property type="molecule type" value="Genomic_DNA"/>
</dbReference>
<dbReference type="GO" id="GO:0005096">
    <property type="term" value="F:GTPase activator activity"/>
    <property type="evidence" value="ECO:0007669"/>
    <property type="project" value="UniProtKB-KW"/>
</dbReference>
<feature type="compositionally biased region" description="Polar residues" evidence="4">
    <location>
        <begin position="1201"/>
        <end position="1213"/>
    </location>
</feature>
<evidence type="ECO:0000256" key="1">
    <source>
        <dbReference type="ARBA" id="ARBA00022468"/>
    </source>
</evidence>
<evidence type="ECO:0000256" key="3">
    <source>
        <dbReference type="ARBA" id="ARBA00022837"/>
    </source>
</evidence>
<dbReference type="SMART" id="SM00568">
    <property type="entry name" value="GRAM"/>
    <property type="match status" value="2"/>
</dbReference>
<dbReference type="Proteomes" id="UP000677054">
    <property type="component" value="Unassembled WGS sequence"/>
</dbReference>
<keyword evidence="1" id="KW-0343">GTPase activation</keyword>
<keyword evidence="8" id="KW-1185">Reference proteome</keyword>
<dbReference type="PROSITE" id="PS50086">
    <property type="entry name" value="TBC_RABGAP"/>
    <property type="match status" value="1"/>
</dbReference>
<keyword evidence="2" id="KW-0677">Repeat</keyword>
<keyword evidence="3" id="KW-0106">Calcium</keyword>
<protein>
    <submittedName>
        <fullName evidence="7">Uncharacterized protein</fullName>
    </submittedName>
</protein>
<dbReference type="SMART" id="SM00164">
    <property type="entry name" value="TBC"/>
    <property type="match status" value="1"/>
</dbReference>
<accession>A0A7R8X675</accession>
<evidence type="ECO:0000313" key="8">
    <source>
        <dbReference type="Proteomes" id="UP000677054"/>
    </source>
</evidence>
<dbReference type="SUPFAM" id="SSF47473">
    <property type="entry name" value="EF-hand"/>
    <property type="match status" value="1"/>
</dbReference>
<dbReference type="FunFam" id="2.30.29.30:FF:000013">
    <property type="entry name" value="Putative TBC1 domain family member 8B"/>
    <property type="match status" value="1"/>
</dbReference>
<reference evidence="7" key="1">
    <citation type="submission" date="2020-11" db="EMBL/GenBank/DDBJ databases">
        <authorList>
            <person name="Tran Van P."/>
        </authorList>
    </citation>
    <scope>NUCLEOTIDE SEQUENCE</scope>
</reference>
<feature type="compositionally biased region" description="Low complexity" evidence="4">
    <location>
        <begin position="1065"/>
        <end position="1085"/>
    </location>
</feature>
<evidence type="ECO:0000259" key="5">
    <source>
        <dbReference type="PROSITE" id="PS50086"/>
    </source>
</evidence>
<dbReference type="GO" id="GO:0005509">
    <property type="term" value="F:calcium ion binding"/>
    <property type="evidence" value="ECO:0007669"/>
    <property type="project" value="InterPro"/>
</dbReference>
<proteinExistence type="predicted"/>
<feature type="region of interest" description="Disordered" evidence="4">
    <location>
        <begin position="445"/>
        <end position="498"/>
    </location>
</feature>
<organism evidence="7">
    <name type="scientific">Darwinula stevensoni</name>
    <dbReference type="NCBI Taxonomy" id="69355"/>
    <lineage>
        <taxon>Eukaryota</taxon>
        <taxon>Metazoa</taxon>
        <taxon>Ecdysozoa</taxon>
        <taxon>Arthropoda</taxon>
        <taxon>Crustacea</taxon>
        <taxon>Oligostraca</taxon>
        <taxon>Ostracoda</taxon>
        <taxon>Podocopa</taxon>
        <taxon>Podocopida</taxon>
        <taxon>Darwinulocopina</taxon>
        <taxon>Darwinuloidea</taxon>
        <taxon>Darwinulidae</taxon>
        <taxon>Darwinula</taxon>
    </lineage>
</organism>
<dbReference type="Pfam" id="PF02893">
    <property type="entry name" value="GRAM"/>
    <property type="match status" value="2"/>
</dbReference>
<dbReference type="InterPro" id="IPR011992">
    <property type="entry name" value="EF-hand-dom_pair"/>
</dbReference>
<dbReference type="InterPro" id="IPR035969">
    <property type="entry name" value="Rab-GAP_TBC_sf"/>
</dbReference>
<dbReference type="PANTHER" id="PTHR47666:SF1">
    <property type="entry name" value="PROTEIN VASCULAR ASSOCIATED DEATH 1, CHLOROPLASTIC"/>
    <property type="match status" value="1"/>
</dbReference>
<dbReference type="PROSITE" id="PS50222">
    <property type="entry name" value="EF_HAND_2"/>
    <property type="match status" value="1"/>
</dbReference>
<sequence length="1288" mass="146349">MWVHPKSVSLDKGLWVVDRANMCFMVQTRRSAAKRGLSSFLAGTLDIMFDSRTPPYRLLHYTNPNGIYLLASGVSMDEIEEHWAWLEQNVMPELEGLEQPEIVTQFIISKVKSLLGEANHNQMSPSEPDEGEPEDIRSAQAKLKAIFLTQKTEKLVNYFSCSYWKGWLPRQGWIYLTLDHLFFHSNVMGNEIKLNIKWTEVICLEKKKPSGVFSTNRIIVTTRHAQHCFSMFLNHSEAFELVQHLANLTMRKIMNEEGPFKLDQKLHRKEKPRDMRRISLTHRELKARLKSEFYQEEFRLPLSEGLDGTISCQLYCPYDQRSRPGTLFVSPNYICFSSSSDIPLGFVKAVMALRNVKEVSKVRLKKVVPPGKEGLQVSFTDGKKVILHSMPDIDFLIGKLTDFKGDALPEKTVLTLKTGILSSEEQIAKKAHIFSGHLAQLSKVAGESSGEKKRHRLLSDPGEQKGSQAQKVSTSRRASFDGYSSPKRGQRMSGENVEKDVKDFPKCLVKRFTSLEHKYDPPLSEEIQDLFQPPLITRGITFEIPSSTLIKEVAQERKWLEYFSRYGRGVSMYQTPELSELVMNGIPDFFKGEMWLIFSGAIHDWVTQPNEYIKLACKDQKLRHLVQDEIERDLHRSLPEHPAFQKEEGINALRRILTAYAHRNPSIGYCQAMNIVSAVLLLYCSEEASFWLLVAICERILPDYYNTKVVGALIDQAVLEELMKKHLPELHDSLHHFGMIKMISLSWFLTIFLSVMPFGSAIQVLDCFFHEGVKVIFQLALCILKENQEKLLRCRDEGDAMALLTEYLESVHNSECTLPYLPISGISHPPKKQGSVKIQDLLKKACQNYKWLKNTEIEKMRLVHRMHVVQSLEDAQMKSLLRSVDGVTRLQEDELKGIFQLVREKLTPRMTQMMETELADQQGAGGLCPVYENFTMDLQMFTVVFQNLTPWGHLPLTPVLAKRAFRLMDFNDDDMINFLEVIRFLDITCYGDAVQKLRLFYCLHVPSLRGSETRYDYFEVGMEAEEYFQKGSPVEVKTKTLHTSTSSSGTSFITISTISESSVQATGSSSKGVSTTQSKSSSPSKADCSELDILQNLPASKLQQELLKMEFYSVNTVRRELFKNQAQGSLISAPGIPFMLHDQFMDTFRCLFSLVEDNSKHHSLTEALREVGQQLLSFGETGKKSRAILIQQLMDEKMKASSSSDSLHLNTPLMSPHPLLEKSRSKSASDIPHGMTSSSSVSFLSSAELSALMDERLDFARGLLHLAGQIDSTINDSMSRSASEEVGR</sequence>
<dbReference type="InterPro" id="IPR018247">
    <property type="entry name" value="EF_Hand_1_Ca_BS"/>
</dbReference>
<feature type="domain" description="EF-hand" evidence="6">
    <location>
        <begin position="956"/>
        <end position="991"/>
    </location>
</feature>
<dbReference type="PANTHER" id="PTHR47666">
    <property type="entry name" value="PROTEIN VASCULAR ASSOCIATED DEATH 1, CHLOROPLASTIC"/>
    <property type="match status" value="1"/>
</dbReference>
<feature type="domain" description="Rab-GAP TBC" evidence="5">
    <location>
        <begin position="585"/>
        <end position="772"/>
    </location>
</feature>
<feature type="region of interest" description="Disordered" evidence="4">
    <location>
        <begin position="1201"/>
        <end position="1239"/>
    </location>
</feature>
<evidence type="ECO:0000259" key="6">
    <source>
        <dbReference type="PROSITE" id="PS50222"/>
    </source>
</evidence>
<feature type="region of interest" description="Disordered" evidence="4">
    <location>
        <begin position="1065"/>
        <end position="1087"/>
    </location>
</feature>
<dbReference type="SUPFAM" id="SSF47923">
    <property type="entry name" value="Ypt/Rab-GAP domain of gyp1p"/>
    <property type="match status" value="2"/>
</dbReference>
<dbReference type="Gene3D" id="1.10.8.270">
    <property type="entry name" value="putative rabgap domain of human tbc1 domain family member 14 like domains"/>
    <property type="match status" value="1"/>
</dbReference>